<dbReference type="Proteomes" id="UP000001845">
    <property type="component" value="Chromosome"/>
</dbReference>
<dbReference type="OrthoDB" id="395736at2"/>
<reference key="2">
    <citation type="submission" date="2010-03" db="EMBL/GenBank/DDBJ databases">
        <authorList>
            <person name="Ma Z."/>
            <person name="Wang X."/>
            <person name="Liu H."/>
        </authorList>
    </citation>
    <scope>NUCLEOTIDE SEQUENCE</scope>
    <source>
        <strain>MP145</strain>
    </source>
</reference>
<dbReference type="HOGENOM" id="CLU_374995_0_0_14"/>
<evidence type="ECO:0000313" key="3">
    <source>
        <dbReference type="Proteomes" id="UP000001845"/>
    </source>
</evidence>
<dbReference type="NCBIfam" id="NF045850">
    <property type="entry name" value="ABC_Mplas_LP"/>
    <property type="match status" value="1"/>
</dbReference>
<dbReference type="PROSITE" id="PS51257">
    <property type="entry name" value="PROKAR_LIPOPROTEIN"/>
    <property type="match status" value="1"/>
</dbReference>
<evidence type="ECO:0000313" key="2">
    <source>
        <dbReference type="EMBL" id="ADE19997.1"/>
    </source>
</evidence>
<sequence length="748" mass="87085">MNKKQVLRNFLLTSTIACASSSMFFVSCSNPGKTRKIDQYIKSFNYPNTLKSNNYAFSENKIIENDTENLVFAPLLSYEYKDKVIYDYVNSSISVPTKKILRLNLLKDIEVFWDEINIKTNKLEEKKQIYNSDDYNLSLTKPDIGINYSTPIITVESLSTQSINHRMFLNNIKRSKRVKFNLKDSIFYSDSNGNLTSYKLLAKDFLVGINQQKNSESWKKIKNSYGVDLSDQNNSLIMNNNKNLLDFFISEQLIKNLMFNPISTLKISETNSTFDSYSPTLKEALWISDYILNKNELNKQIFIKNFNSPNKSFAESNNNLSKIILNFNSISIDNETYRLQAFKSFRQNLLSEVDYDIFNSLQQKEINNFPDAYGLTLQLNNSSLTSNINSQYNLHFDKSKKYDFNNAASLLIYDTALKDLSNNYDISNFTNNKFSFLFRNYLKGLINYSGILNIINHKNYWNNIALPTLIMNGKDNEYSSYKSANDAHIWVNKDTQFLYNSSEKIITTDFDFEKNINSLESLINNIEKIKSPNFLIIKKQLDLLIEDFYIHYNLAQDQRIELTIPLFSQSNDFNNLATKSLNNLFKTINKKLIVTFKLADDSYIKFNNSLVSKVNYSYISNSIDSYLELICNNELLCNSLFNFNLFSLEQYKKFKEYFLDRSNLTYQKVANNEKNKRELISSLKTFFKTLTNFEQVEFINELSLISTSPISLNVINTSSSFKKVIVNNKLEKPLNDLGFNRFQDIKIY</sequence>
<reference evidence="3" key="1">
    <citation type="submission" date="2010-03" db="EMBL/GenBank/DDBJ databases">
        <title>The complete genome of Mycoplasma crocodyli MP145.</title>
        <authorList>
            <person name="Glass J.I."/>
            <person name="Durkin A.S."/>
            <person name="Hostetler J."/>
            <person name="Jackson J."/>
            <person name="Johnson J."/>
            <person name="May M.A."/>
            <person name="Paralanov V."/>
            <person name="Radune D."/>
            <person name="Szczypinski B."/>
            <person name="Brown D.R."/>
        </authorList>
    </citation>
    <scope>NUCLEOTIDE SEQUENCE [LARGE SCALE GENOMIC DNA]</scope>
    <source>
        <strain evidence="3">ATCC 51981 / MP145</strain>
    </source>
</reference>
<keyword evidence="2" id="KW-0449">Lipoprotein</keyword>
<dbReference type="AlphaFoldDB" id="D5E599"/>
<dbReference type="KEGG" id="mcd:MCRO_0291"/>
<feature type="chain" id="PRO_5003071361" evidence="1">
    <location>
        <begin position="20"/>
        <end position="748"/>
    </location>
</feature>
<keyword evidence="3" id="KW-1185">Reference proteome</keyword>
<keyword evidence="1" id="KW-0732">Signal</keyword>
<name>D5E599_MYCCM</name>
<feature type="signal peptide" evidence="1">
    <location>
        <begin position="1"/>
        <end position="19"/>
    </location>
</feature>
<gene>
    <name evidence="2" type="ordered locus">MCRO_0291</name>
</gene>
<dbReference type="eggNOG" id="ENOG5031YAD">
    <property type="taxonomic scope" value="Bacteria"/>
</dbReference>
<dbReference type="RefSeq" id="WP_013054773.1">
    <property type="nucleotide sequence ID" value="NC_014014.1"/>
</dbReference>
<evidence type="ECO:0000256" key="1">
    <source>
        <dbReference type="SAM" id="SignalP"/>
    </source>
</evidence>
<dbReference type="EMBL" id="CP001991">
    <property type="protein sequence ID" value="ADE19997.1"/>
    <property type="molecule type" value="Genomic_DNA"/>
</dbReference>
<proteinExistence type="predicted"/>
<protein>
    <submittedName>
        <fullName evidence="2">Putative lipoprotein</fullName>
    </submittedName>
</protein>
<reference evidence="2 3" key="3">
    <citation type="journal article" date="2011" name="J. Bacteriol.">
        <title>Genome sequences of Mycoplasma alligatoris A21JP2T and Mycoplasma crocodyli MP145T.</title>
        <authorList>
            <person name="Brown D.R."/>
            <person name="Farmerie W.G."/>
            <person name="May M."/>
            <person name="Benders G.A."/>
            <person name="Durkin A.S."/>
            <person name="Hlavinka K."/>
            <person name="Hostetler J."/>
            <person name="Jackson J."/>
            <person name="Johnson J."/>
            <person name="Miller R.H."/>
            <person name="Paralanov V."/>
            <person name="Radune D."/>
            <person name="Szczypinski B."/>
            <person name="Glass J.I."/>
        </authorList>
    </citation>
    <scope>NUCLEOTIDE SEQUENCE [LARGE SCALE GENOMIC DNA]</scope>
    <source>
        <strain evidence="3">ATCC 51981 / MP145</strain>
    </source>
</reference>
<organism evidence="2 3">
    <name type="scientific">Mycoplasma crocodyli (strain ATCC 51981 / MP145)</name>
    <dbReference type="NCBI Taxonomy" id="512564"/>
    <lineage>
        <taxon>Bacteria</taxon>
        <taxon>Bacillati</taxon>
        <taxon>Mycoplasmatota</taxon>
        <taxon>Mollicutes</taxon>
        <taxon>Mycoplasmataceae</taxon>
        <taxon>Mycoplasma</taxon>
    </lineage>
</organism>
<accession>D5E599</accession>